<proteinExistence type="predicted"/>
<evidence type="ECO:0000313" key="1">
    <source>
        <dbReference type="EMBL" id="OMP01737.1"/>
    </source>
</evidence>
<keyword evidence="2" id="KW-1185">Reference proteome</keyword>
<name>A0A1R3K3S7_COCAP</name>
<dbReference type="AlphaFoldDB" id="A0A1R3K3S7"/>
<sequence length="19" mass="2167">VDDSYTDRLLYKCCSSVAE</sequence>
<gene>
    <name evidence="1" type="ORF">CCACVL1_03011</name>
</gene>
<protein>
    <submittedName>
        <fullName evidence="1">Uncharacterized protein</fullName>
    </submittedName>
</protein>
<organism evidence="1 2">
    <name type="scientific">Corchorus capsularis</name>
    <name type="common">Jute</name>
    <dbReference type="NCBI Taxonomy" id="210143"/>
    <lineage>
        <taxon>Eukaryota</taxon>
        <taxon>Viridiplantae</taxon>
        <taxon>Streptophyta</taxon>
        <taxon>Embryophyta</taxon>
        <taxon>Tracheophyta</taxon>
        <taxon>Spermatophyta</taxon>
        <taxon>Magnoliopsida</taxon>
        <taxon>eudicotyledons</taxon>
        <taxon>Gunneridae</taxon>
        <taxon>Pentapetalae</taxon>
        <taxon>rosids</taxon>
        <taxon>malvids</taxon>
        <taxon>Malvales</taxon>
        <taxon>Malvaceae</taxon>
        <taxon>Grewioideae</taxon>
        <taxon>Apeibeae</taxon>
        <taxon>Corchorus</taxon>
    </lineage>
</organism>
<evidence type="ECO:0000313" key="2">
    <source>
        <dbReference type="Proteomes" id="UP000188268"/>
    </source>
</evidence>
<dbReference type="EMBL" id="AWWV01006355">
    <property type="protein sequence ID" value="OMP01737.1"/>
    <property type="molecule type" value="Genomic_DNA"/>
</dbReference>
<reference evidence="1 2" key="1">
    <citation type="submission" date="2013-09" db="EMBL/GenBank/DDBJ databases">
        <title>Corchorus capsularis genome sequencing.</title>
        <authorList>
            <person name="Alam M."/>
            <person name="Haque M.S."/>
            <person name="Islam M.S."/>
            <person name="Emdad E.M."/>
            <person name="Islam M.M."/>
            <person name="Ahmed B."/>
            <person name="Halim A."/>
            <person name="Hossen Q.M.M."/>
            <person name="Hossain M.Z."/>
            <person name="Ahmed R."/>
            <person name="Khan M.M."/>
            <person name="Islam R."/>
            <person name="Rashid M.M."/>
            <person name="Khan S.A."/>
            <person name="Rahman M.S."/>
            <person name="Alam M."/>
        </authorList>
    </citation>
    <scope>NUCLEOTIDE SEQUENCE [LARGE SCALE GENOMIC DNA]</scope>
    <source>
        <strain evidence="2">cv. CVL-1</strain>
        <tissue evidence="1">Whole seedling</tissue>
    </source>
</reference>
<dbReference type="Gramene" id="OMP01737">
    <property type="protein sequence ID" value="OMP01737"/>
    <property type="gene ID" value="CCACVL1_03011"/>
</dbReference>
<accession>A0A1R3K3S7</accession>
<dbReference type="Proteomes" id="UP000188268">
    <property type="component" value="Unassembled WGS sequence"/>
</dbReference>
<comment type="caution">
    <text evidence="1">The sequence shown here is derived from an EMBL/GenBank/DDBJ whole genome shotgun (WGS) entry which is preliminary data.</text>
</comment>
<feature type="non-terminal residue" evidence="1">
    <location>
        <position position="1"/>
    </location>
</feature>